<accession>A0ABW9Z1J6</accession>
<keyword evidence="4" id="KW-1185">Reference proteome</keyword>
<feature type="chain" id="PRO_5047071717" evidence="1">
    <location>
        <begin position="24"/>
        <end position="169"/>
    </location>
</feature>
<dbReference type="Proteomes" id="UP000818323">
    <property type="component" value="Unassembled WGS sequence"/>
</dbReference>
<gene>
    <name evidence="3" type="ORF">GR303_16710</name>
</gene>
<dbReference type="SUPFAM" id="SSF56524">
    <property type="entry name" value="Oxidoreductase molybdopterin-binding domain"/>
    <property type="match status" value="1"/>
</dbReference>
<dbReference type="EMBL" id="JAAAXJ010000009">
    <property type="protein sequence ID" value="NBJ25997.1"/>
    <property type="molecule type" value="Genomic_DNA"/>
</dbReference>
<dbReference type="InterPro" id="IPR000572">
    <property type="entry name" value="OxRdtase_Mopterin-bd_dom"/>
</dbReference>
<dbReference type="Pfam" id="PF00174">
    <property type="entry name" value="Oxidored_molyb"/>
    <property type="match status" value="1"/>
</dbReference>
<evidence type="ECO:0000259" key="2">
    <source>
        <dbReference type="Pfam" id="PF00174"/>
    </source>
</evidence>
<reference evidence="3 4" key="1">
    <citation type="submission" date="2020-01" db="EMBL/GenBank/DDBJ databases">
        <title>Microvirga sp. nov., an arsenate reduction bacterium isolated from Tibet hotspring sediments.</title>
        <authorList>
            <person name="Yuan C.-G."/>
        </authorList>
    </citation>
    <scope>NUCLEOTIDE SEQUENCE [LARGE SCALE GENOMIC DNA]</scope>
    <source>
        <strain evidence="3 4">SYSU G3D203</strain>
    </source>
</reference>
<evidence type="ECO:0000313" key="3">
    <source>
        <dbReference type="EMBL" id="NBJ25997.1"/>
    </source>
</evidence>
<proteinExistence type="predicted"/>
<feature type="signal peptide" evidence="1">
    <location>
        <begin position="1"/>
        <end position="23"/>
    </location>
</feature>
<protein>
    <submittedName>
        <fullName evidence="3">Molybdopterin-dependent oxidoreductase</fullName>
    </submittedName>
</protein>
<dbReference type="RefSeq" id="WP_161723705.1">
    <property type="nucleotide sequence ID" value="NZ_JAAAXI010000010.1"/>
</dbReference>
<dbReference type="Gene3D" id="3.90.420.10">
    <property type="entry name" value="Oxidoreductase, molybdopterin-binding domain"/>
    <property type="match status" value="1"/>
</dbReference>
<name>A0ABW9Z1J6_9HYPH</name>
<organism evidence="3 4">
    <name type="scientific">Microvirga arsenatis</name>
    <dbReference type="NCBI Taxonomy" id="2692265"/>
    <lineage>
        <taxon>Bacteria</taxon>
        <taxon>Pseudomonadati</taxon>
        <taxon>Pseudomonadota</taxon>
        <taxon>Alphaproteobacteria</taxon>
        <taxon>Hyphomicrobiales</taxon>
        <taxon>Methylobacteriaceae</taxon>
        <taxon>Microvirga</taxon>
    </lineage>
</organism>
<comment type="caution">
    <text evidence="3">The sequence shown here is derived from an EMBL/GenBank/DDBJ whole genome shotgun (WGS) entry which is preliminary data.</text>
</comment>
<evidence type="ECO:0000313" key="4">
    <source>
        <dbReference type="Proteomes" id="UP000818323"/>
    </source>
</evidence>
<keyword evidence="1" id="KW-0732">Signal</keyword>
<feature type="domain" description="Oxidoreductase molybdopterin-binding" evidence="2">
    <location>
        <begin position="78"/>
        <end position="143"/>
    </location>
</feature>
<dbReference type="InterPro" id="IPR036374">
    <property type="entry name" value="OxRdtase_Mopterin-bd_sf"/>
</dbReference>
<evidence type="ECO:0000256" key="1">
    <source>
        <dbReference type="SAM" id="SignalP"/>
    </source>
</evidence>
<sequence>MMLRLLAPFLLIALMGPASLSRAAEPLPQPRGGVILTISGQIEQTNAPGQARFDREMLQSLGKASFVTGSEVSETPQLFEGVPLRAVLDRVGARGRSIRASALNDYEVSIPLEDLRFEPILAMSVDGRVLTMRDKGPLWIVYPRDAHEVLRDVRYYARSVWQLNRLHVE</sequence>